<feature type="transmembrane region" description="Helical" evidence="8">
    <location>
        <begin position="143"/>
        <end position="163"/>
    </location>
</feature>
<feature type="compositionally biased region" description="Gly residues" evidence="7">
    <location>
        <begin position="597"/>
        <end position="607"/>
    </location>
</feature>
<dbReference type="GO" id="GO:1902600">
    <property type="term" value="P:proton transmembrane transport"/>
    <property type="evidence" value="ECO:0007669"/>
    <property type="project" value="InterPro"/>
</dbReference>
<dbReference type="GO" id="GO:0006813">
    <property type="term" value="P:potassium ion transport"/>
    <property type="evidence" value="ECO:0007669"/>
    <property type="project" value="InterPro"/>
</dbReference>
<name>A0A897MLX1_9EURY</name>
<feature type="transmembrane region" description="Helical" evidence="8">
    <location>
        <begin position="32"/>
        <end position="62"/>
    </location>
</feature>
<dbReference type="GO" id="GO:0016020">
    <property type="term" value="C:membrane"/>
    <property type="evidence" value="ECO:0007669"/>
    <property type="project" value="UniProtKB-SubCell"/>
</dbReference>
<feature type="transmembrane region" description="Helical" evidence="8">
    <location>
        <begin position="82"/>
        <end position="102"/>
    </location>
</feature>
<evidence type="ECO:0000313" key="11">
    <source>
        <dbReference type="EMBL" id="QSG01372.1"/>
    </source>
</evidence>
<evidence type="ECO:0000259" key="10">
    <source>
        <dbReference type="Pfam" id="PF02254"/>
    </source>
</evidence>
<evidence type="ECO:0000256" key="5">
    <source>
        <dbReference type="ARBA" id="ARBA00022989"/>
    </source>
</evidence>
<evidence type="ECO:0000256" key="8">
    <source>
        <dbReference type="SAM" id="Phobius"/>
    </source>
</evidence>
<evidence type="ECO:0000256" key="4">
    <source>
        <dbReference type="ARBA" id="ARBA00022692"/>
    </source>
</evidence>
<comment type="similarity">
    <text evidence="2">Belongs to the monovalent cation:proton antiporter 2 (CPA2) transporter (TC 2.A.37) family.</text>
</comment>
<proteinExistence type="inferred from homology"/>
<dbReference type="Pfam" id="PF00999">
    <property type="entry name" value="Na_H_Exchanger"/>
    <property type="match status" value="1"/>
</dbReference>
<dbReference type="AlphaFoldDB" id="A0A897MLX1"/>
<feature type="region of interest" description="Disordered" evidence="7">
    <location>
        <begin position="586"/>
        <end position="607"/>
    </location>
</feature>
<dbReference type="KEGG" id="hara:AArcS_0132"/>
<protein>
    <submittedName>
        <fullName evidence="11">Kef-type K+ transport system, membrane componentfused TrkA K+ transport system</fullName>
    </submittedName>
</protein>
<feature type="transmembrane region" description="Helical" evidence="8">
    <location>
        <begin position="175"/>
        <end position="196"/>
    </location>
</feature>
<comment type="subcellular location">
    <subcellularLocation>
        <location evidence="1">Membrane</location>
        <topology evidence="1">Multi-pass membrane protein</topology>
    </subcellularLocation>
</comment>
<keyword evidence="5 8" id="KW-1133">Transmembrane helix</keyword>
<reference evidence="11" key="1">
    <citation type="submission" date="2020-11" db="EMBL/GenBank/DDBJ databases">
        <title>Carbohydrate-dependent, anaerobic sulfur respiration: A novel catabolism in halophilic archaea.</title>
        <authorList>
            <person name="Sorokin D.Y."/>
            <person name="Messina E."/>
            <person name="Smedile F."/>
            <person name="La Cono V."/>
            <person name="Hallsworth J.E."/>
            <person name="Yakimov M.M."/>
        </authorList>
    </citation>
    <scope>NUCLEOTIDE SEQUENCE</scope>
    <source>
        <strain evidence="11">AArc-S</strain>
    </source>
</reference>
<feature type="transmembrane region" description="Helical" evidence="8">
    <location>
        <begin position="6"/>
        <end position="25"/>
    </location>
</feature>
<dbReference type="Pfam" id="PF02254">
    <property type="entry name" value="TrkA_N"/>
    <property type="match status" value="1"/>
</dbReference>
<dbReference type="RefSeq" id="WP_238478503.1">
    <property type="nucleotide sequence ID" value="NZ_CP064786.1"/>
</dbReference>
<dbReference type="EMBL" id="CP064786">
    <property type="protein sequence ID" value="QSG01372.1"/>
    <property type="molecule type" value="Genomic_DNA"/>
</dbReference>
<evidence type="ECO:0000259" key="9">
    <source>
        <dbReference type="Pfam" id="PF00999"/>
    </source>
</evidence>
<dbReference type="InterPro" id="IPR003148">
    <property type="entry name" value="RCK_N"/>
</dbReference>
<keyword evidence="6 8" id="KW-0472">Membrane</keyword>
<feature type="transmembrane region" description="Helical" evidence="8">
    <location>
        <begin position="386"/>
        <end position="404"/>
    </location>
</feature>
<sequence length="607" mass="67128">MSEIALAANFATIVVVATIIGLLARQTGQPTIIAYILTGIILGPVMIDLLELLVGIDVVRAIVGPDLPDLFEAYLGVTEDSLVDLMAELGLGFLLFLLGMKMRFDDIRDILRPITNIAIGQTVLQTALAFLVAWALGFDPTEVLVIALATVFGATPIIVKILTDKDEITSLPGKIDVGVLIVQDIYLVVVLALFSADSLDNAGEIATTLGVIFVMMGFIGIFSLLSSRYLLPKLFREIADNKDVFLIVAIAWAFLFIAIAEGFDLSVEVGAFLAGISLAQLPYSKELQDRITPITDFFILVFFASIGLQIDGLGSLLAFWWQAIVASLVLMIGNFWIMFYLIDREGFSVETSFLGSINMVQVSEFSLVVGALAFNQQYIGSDVLGYLSLMALMTMSASTYIINYNHAIYARLQPWFARFEDESKQDADLHEYRDHAIAVGYDEVTERALSRLDDHYDEVVIIDRKTEHIEEIESEGRYDYIFGDFRHGEVRKEANLKRASFVLSSSVQVDVNTALLDEVDDDATVFVEAERIEDARTLYDRGATYVIMSTHLTAEKLEEYLEAYLADRQAFDSSISEDIERLETLNATAEELPFGEGRAGTRGGDDD</sequence>
<dbReference type="Gene3D" id="3.40.50.720">
    <property type="entry name" value="NAD(P)-binding Rossmann-like Domain"/>
    <property type="match status" value="1"/>
</dbReference>
<feature type="transmembrane region" description="Helical" evidence="8">
    <location>
        <begin position="353"/>
        <end position="374"/>
    </location>
</feature>
<evidence type="ECO:0000256" key="2">
    <source>
        <dbReference type="ARBA" id="ARBA00005551"/>
    </source>
</evidence>
<dbReference type="InterPro" id="IPR038770">
    <property type="entry name" value="Na+/solute_symporter_sf"/>
</dbReference>
<evidence type="ECO:0000256" key="7">
    <source>
        <dbReference type="SAM" id="MobiDB-lite"/>
    </source>
</evidence>
<keyword evidence="12" id="KW-1185">Reference proteome</keyword>
<evidence type="ECO:0000313" key="12">
    <source>
        <dbReference type="Proteomes" id="UP000663586"/>
    </source>
</evidence>
<evidence type="ECO:0000256" key="3">
    <source>
        <dbReference type="ARBA" id="ARBA00022448"/>
    </source>
</evidence>
<keyword evidence="3" id="KW-0813">Transport</keyword>
<evidence type="ECO:0000256" key="6">
    <source>
        <dbReference type="ARBA" id="ARBA00023136"/>
    </source>
</evidence>
<dbReference type="PANTHER" id="PTHR42751:SF3">
    <property type="entry name" value="SODIUM_GLUTAMATE SYMPORTER"/>
    <property type="match status" value="1"/>
</dbReference>
<feature type="transmembrane region" description="Helical" evidence="8">
    <location>
        <begin position="114"/>
        <end position="137"/>
    </location>
</feature>
<accession>A0A897MLX1</accession>
<evidence type="ECO:0000256" key="1">
    <source>
        <dbReference type="ARBA" id="ARBA00004141"/>
    </source>
</evidence>
<feature type="transmembrane region" description="Helical" evidence="8">
    <location>
        <begin position="319"/>
        <end position="341"/>
    </location>
</feature>
<feature type="transmembrane region" description="Helical" evidence="8">
    <location>
        <begin position="243"/>
        <end position="259"/>
    </location>
</feature>
<dbReference type="InterPro" id="IPR006153">
    <property type="entry name" value="Cation/H_exchanger_TM"/>
</dbReference>
<dbReference type="InterPro" id="IPR036291">
    <property type="entry name" value="NAD(P)-bd_dom_sf"/>
</dbReference>
<keyword evidence="4 8" id="KW-0812">Transmembrane</keyword>
<feature type="transmembrane region" description="Helical" evidence="8">
    <location>
        <begin position="295"/>
        <end position="313"/>
    </location>
</feature>
<feature type="transmembrane region" description="Helical" evidence="8">
    <location>
        <begin position="208"/>
        <end position="231"/>
    </location>
</feature>
<dbReference type="GeneID" id="70683520"/>
<dbReference type="SUPFAM" id="SSF51735">
    <property type="entry name" value="NAD(P)-binding Rossmann-fold domains"/>
    <property type="match status" value="1"/>
</dbReference>
<feature type="domain" description="Cation/H+ exchanger transmembrane" evidence="9">
    <location>
        <begin position="15"/>
        <end position="396"/>
    </location>
</feature>
<dbReference type="PANTHER" id="PTHR42751">
    <property type="entry name" value="SODIUM/HYDROGEN EXCHANGER FAMILY/TRKA DOMAIN PROTEIN"/>
    <property type="match status" value="1"/>
</dbReference>
<gene>
    <name evidence="11" type="primary">kefB2</name>
    <name evidence="11" type="ORF">AArcS_0132</name>
</gene>
<dbReference type="Gene3D" id="1.20.1530.20">
    <property type="match status" value="1"/>
</dbReference>
<organism evidence="11 12">
    <name type="scientific">Natranaeroarchaeum sulfidigenes</name>
    <dbReference type="NCBI Taxonomy" id="2784880"/>
    <lineage>
        <taxon>Archaea</taxon>
        <taxon>Methanobacteriati</taxon>
        <taxon>Methanobacteriota</taxon>
        <taxon>Stenosarchaea group</taxon>
        <taxon>Halobacteria</taxon>
        <taxon>Halobacteriales</taxon>
        <taxon>Natronoarchaeaceae</taxon>
        <taxon>Natranaeroarchaeum</taxon>
    </lineage>
</organism>
<dbReference type="GO" id="GO:0015297">
    <property type="term" value="F:antiporter activity"/>
    <property type="evidence" value="ECO:0007669"/>
    <property type="project" value="InterPro"/>
</dbReference>
<feature type="domain" description="RCK N-terminal" evidence="10">
    <location>
        <begin position="439"/>
        <end position="548"/>
    </location>
</feature>
<dbReference type="Proteomes" id="UP000663586">
    <property type="component" value="Chromosome"/>
</dbReference>